<dbReference type="InterPro" id="IPR040449">
    <property type="entry name" value="Peptidase_S66_N"/>
</dbReference>
<keyword evidence="2" id="KW-0378">Hydrolase</keyword>
<dbReference type="KEGG" id="aaxa:NCTC10138_01650"/>
<keyword evidence="7" id="KW-1185">Reference proteome</keyword>
<dbReference type="Pfam" id="PF17676">
    <property type="entry name" value="Peptidase_S66C"/>
    <property type="match status" value="1"/>
</dbReference>
<reference evidence="6 7" key="1">
    <citation type="submission" date="2019-01" db="EMBL/GenBank/DDBJ databases">
        <authorList>
            <consortium name="Pathogen Informatics"/>
        </authorList>
    </citation>
    <scope>NUCLEOTIDE SEQUENCE [LARGE SCALE GENOMIC DNA]</scope>
    <source>
        <strain evidence="6 7">NCTC10138</strain>
    </source>
</reference>
<dbReference type="GO" id="GO:0004180">
    <property type="term" value="F:carboxypeptidase activity"/>
    <property type="evidence" value="ECO:0007669"/>
    <property type="project" value="UniProtKB-KW"/>
</dbReference>
<dbReference type="InterPro" id="IPR029062">
    <property type="entry name" value="Class_I_gatase-like"/>
</dbReference>
<dbReference type="InterPro" id="IPR027461">
    <property type="entry name" value="Carboxypeptidase_A_C_sf"/>
</dbReference>
<proteinExistence type="inferred from homology"/>
<dbReference type="Gene3D" id="3.40.50.10740">
    <property type="entry name" value="Class I glutamine amidotransferase-like"/>
    <property type="match status" value="1"/>
</dbReference>
<comment type="similarity">
    <text evidence="1">Belongs to the peptidase S66 family.</text>
</comment>
<dbReference type="Proteomes" id="UP000289841">
    <property type="component" value="Chromosome"/>
</dbReference>
<dbReference type="InterPro" id="IPR027478">
    <property type="entry name" value="LdcA_N"/>
</dbReference>
<gene>
    <name evidence="6" type="ORF">NCTC10138_01650</name>
</gene>
<accession>A0A449BFM6</accession>
<dbReference type="RefSeq" id="WP_026391003.1">
    <property type="nucleotide sequence ID" value="NZ_LR215048.1"/>
</dbReference>
<evidence type="ECO:0000256" key="3">
    <source>
        <dbReference type="PIRSR" id="PIRSR028757-1"/>
    </source>
</evidence>
<protein>
    <submittedName>
        <fullName evidence="6">L,D-carboxypeptidase A</fullName>
    </submittedName>
</protein>
<dbReference type="SUPFAM" id="SSF52317">
    <property type="entry name" value="Class I glutamine amidotransferase-like"/>
    <property type="match status" value="1"/>
</dbReference>
<feature type="active site" description="Nucleophile" evidence="3">
    <location>
        <position position="119"/>
    </location>
</feature>
<feature type="active site" description="Charge relay system" evidence="3">
    <location>
        <position position="258"/>
    </location>
</feature>
<keyword evidence="6" id="KW-0645">Protease</keyword>
<name>A0A449BFM6_HAPAX</name>
<dbReference type="InterPro" id="IPR003507">
    <property type="entry name" value="S66_fam"/>
</dbReference>
<evidence type="ECO:0000259" key="4">
    <source>
        <dbReference type="Pfam" id="PF02016"/>
    </source>
</evidence>
<dbReference type="AlphaFoldDB" id="A0A449BFM6"/>
<organism evidence="6 7">
    <name type="scientific">Haploplasma axanthum</name>
    <name type="common">Acholeplasma axanthum</name>
    <dbReference type="NCBI Taxonomy" id="29552"/>
    <lineage>
        <taxon>Bacteria</taxon>
        <taxon>Bacillati</taxon>
        <taxon>Mycoplasmatota</taxon>
        <taxon>Mollicutes</taxon>
        <taxon>Acholeplasmatales</taxon>
        <taxon>Acholeplasmataceae</taxon>
        <taxon>Haploplasma</taxon>
    </lineage>
</organism>
<dbReference type="PANTHER" id="PTHR30237">
    <property type="entry name" value="MURAMOYLTETRAPEPTIDE CARBOXYPEPTIDASE"/>
    <property type="match status" value="1"/>
</dbReference>
<dbReference type="STRING" id="1278311.GCA_000428705_01599"/>
<evidence type="ECO:0000259" key="5">
    <source>
        <dbReference type="Pfam" id="PF17676"/>
    </source>
</evidence>
<evidence type="ECO:0000313" key="7">
    <source>
        <dbReference type="Proteomes" id="UP000289841"/>
    </source>
</evidence>
<evidence type="ECO:0000256" key="2">
    <source>
        <dbReference type="ARBA" id="ARBA00022801"/>
    </source>
</evidence>
<keyword evidence="6" id="KW-0121">Carboxypeptidase</keyword>
<dbReference type="OrthoDB" id="9807329at2"/>
<dbReference type="SUPFAM" id="SSF141986">
    <property type="entry name" value="LD-carboxypeptidase A C-terminal domain-like"/>
    <property type="match status" value="1"/>
</dbReference>
<evidence type="ECO:0000313" key="6">
    <source>
        <dbReference type="EMBL" id="VEU81252.1"/>
    </source>
</evidence>
<dbReference type="InterPro" id="IPR040921">
    <property type="entry name" value="Peptidase_S66C"/>
</dbReference>
<dbReference type="PANTHER" id="PTHR30237:SF4">
    <property type="entry name" value="LD-CARBOXYPEPTIDASE C-TERMINAL DOMAIN-CONTAINING PROTEIN"/>
    <property type="match status" value="1"/>
</dbReference>
<dbReference type="PIRSF" id="PIRSF028757">
    <property type="entry name" value="LD-carboxypeptidase"/>
    <property type="match status" value="1"/>
</dbReference>
<sequence>MIKPKKLNKGDKVAIVSLSSGILGEKFTSHQLNLGIERLKSFGLIPVFMPNSLKGLEHIKNNPQDRAQDLKDAFFNDEIKGIICVIGGDDTFRTLPYLMEDKSFIEKVKSNPKVFTGYSDTTINHLMFYKLGMVSYYGPNFLVDLAELDSEMLPYTKESFMRFFVNEQQNEIKSSSLWYEERSDFSNLVLGTSRISHAEKRGFEFFRGKNSVEGILLGGCLESLYDAIVSERYKEEKEIIERYSLFPSDWKNKILFLETSEEKHNPKHYREMLNELKKKDIFKNVSAVIVGKPQDEVYYNEYKDIILDITSEYMVPIVFNLNFGHAHPKTIIPYGIKMKIDFKDKKIFINETMFEK</sequence>
<dbReference type="Gene3D" id="3.50.30.60">
    <property type="entry name" value="LD-carboxypeptidase A C-terminal domain-like"/>
    <property type="match status" value="1"/>
</dbReference>
<dbReference type="CDD" id="cd07062">
    <property type="entry name" value="Peptidase_S66_mccF_like"/>
    <property type="match status" value="1"/>
</dbReference>
<dbReference type="Pfam" id="PF02016">
    <property type="entry name" value="Peptidase_S66"/>
    <property type="match status" value="1"/>
</dbReference>
<evidence type="ECO:0000256" key="1">
    <source>
        <dbReference type="ARBA" id="ARBA00010233"/>
    </source>
</evidence>
<feature type="domain" description="LD-carboxypeptidase C-terminal" evidence="5">
    <location>
        <begin position="213"/>
        <end position="340"/>
    </location>
</feature>
<dbReference type="EMBL" id="LR215048">
    <property type="protein sequence ID" value="VEU81252.1"/>
    <property type="molecule type" value="Genomic_DNA"/>
</dbReference>
<feature type="domain" description="LD-carboxypeptidase N-terminal" evidence="4">
    <location>
        <begin position="13"/>
        <end position="138"/>
    </location>
</feature>
<feature type="active site" description="Charge relay system" evidence="3">
    <location>
        <position position="325"/>
    </location>
</feature>